<keyword evidence="5" id="KW-0012">Acyltransferase</keyword>
<keyword evidence="2 5" id="KW-0808">Transferase</keyword>
<keyword evidence="3" id="KW-0663">Pyridoxal phosphate</keyword>
<evidence type="ECO:0000256" key="1">
    <source>
        <dbReference type="ARBA" id="ARBA00001933"/>
    </source>
</evidence>
<evidence type="ECO:0000256" key="2">
    <source>
        <dbReference type="ARBA" id="ARBA00022679"/>
    </source>
</evidence>
<dbReference type="InterPro" id="IPR015421">
    <property type="entry name" value="PyrdxlP-dep_Trfase_major"/>
</dbReference>
<reference evidence="5" key="2">
    <citation type="submission" date="2023-07" db="EMBL/GenBank/DDBJ databases">
        <authorList>
            <person name="Sun H."/>
        </authorList>
    </citation>
    <scope>NUCLEOTIDE SEQUENCE</scope>
    <source>
        <strain evidence="5">05753</strain>
    </source>
</reference>
<keyword evidence="6" id="KW-1185">Reference proteome</keyword>
<dbReference type="SUPFAM" id="SSF53383">
    <property type="entry name" value="PLP-dependent transferases"/>
    <property type="match status" value="1"/>
</dbReference>
<reference evidence="5" key="1">
    <citation type="journal article" date="2015" name="Int. J. Syst. Evol. Microbiol.">
        <title>Rhizobium oryzicola sp. nov., potential plant-growth-promoting endophytic bacteria isolated from rice roots.</title>
        <authorList>
            <person name="Zhang X.X."/>
            <person name="Gao J.S."/>
            <person name="Cao Y.H."/>
            <person name="Sheirdil R.A."/>
            <person name="Wang X.C."/>
            <person name="Zhang L."/>
        </authorList>
    </citation>
    <scope>NUCLEOTIDE SEQUENCE</scope>
    <source>
        <strain evidence="5">05753</strain>
    </source>
</reference>
<dbReference type="Proteomes" id="UP001169006">
    <property type="component" value="Unassembled WGS sequence"/>
</dbReference>
<dbReference type="GO" id="GO:0008710">
    <property type="term" value="F:8-amino-7-oxononanoate synthase activity"/>
    <property type="evidence" value="ECO:0007669"/>
    <property type="project" value="UniProtKB-EC"/>
</dbReference>
<dbReference type="RefSeq" id="WP_302079774.1">
    <property type="nucleotide sequence ID" value="NZ_JAUKWQ010000015.1"/>
</dbReference>
<feature type="domain" description="Aminotransferase class I/classII large" evidence="4">
    <location>
        <begin position="32"/>
        <end position="370"/>
    </location>
</feature>
<dbReference type="InterPro" id="IPR015424">
    <property type="entry name" value="PyrdxlP-dep_Trfase"/>
</dbReference>
<dbReference type="EC" id="2.3.1.47" evidence="5"/>
<comment type="caution">
    <text evidence="5">The sequence shown here is derived from an EMBL/GenBank/DDBJ whole genome shotgun (WGS) entry which is preliminary data.</text>
</comment>
<evidence type="ECO:0000313" key="6">
    <source>
        <dbReference type="Proteomes" id="UP001169006"/>
    </source>
</evidence>
<organism evidence="5 6">
    <name type="scientific">Rhizobium oryzicola</name>
    <dbReference type="NCBI Taxonomy" id="1232668"/>
    <lineage>
        <taxon>Bacteria</taxon>
        <taxon>Pseudomonadati</taxon>
        <taxon>Pseudomonadota</taxon>
        <taxon>Alphaproteobacteria</taxon>
        <taxon>Hyphomicrobiales</taxon>
        <taxon>Rhizobiaceae</taxon>
        <taxon>Rhizobium/Agrobacterium group</taxon>
        <taxon>Rhizobium</taxon>
    </lineage>
</organism>
<dbReference type="PANTHER" id="PTHR13693">
    <property type="entry name" value="CLASS II AMINOTRANSFERASE/8-AMINO-7-OXONONANOATE SYNTHASE"/>
    <property type="match status" value="1"/>
</dbReference>
<dbReference type="InterPro" id="IPR050087">
    <property type="entry name" value="AON_synthase_class-II"/>
</dbReference>
<dbReference type="PANTHER" id="PTHR13693:SF100">
    <property type="entry name" value="8-AMINO-7-OXONONANOATE SYNTHASE"/>
    <property type="match status" value="1"/>
</dbReference>
<name>A0ABT8T414_9HYPH</name>
<accession>A0ABT8T414</accession>
<comment type="cofactor">
    <cofactor evidence="1">
        <name>pyridoxal 5'-phosphate</name>
        <dbReference type="ChEBI" id="CHEBI:597326"/>
    </cofactor>
</comment>
<sequence length="381" mass="40911">MNADRLARYSATLNQLRKKGQLRTLRLDTAADFTSNDYLGLAASAEMRDALLAAIERAVPAGAGGSRLLRGNHTELEALEDEAAVFFGCERVLYLGSGYAANLAILSTLPQRGDLIVHDCLVHASAHEGMKVGKAGVVAVPHNDPNAVEDAIRAWRATGGRGFPWIVVESLYSMDGDRSAIPALLSIADRHNGFLIIDEAHATGVHGDGGRGFSAEFKGRDSVIVLHTCGKALGSAGALVGANRVIYDFLVNRARPFIYSTAPSPLQAACVRQALRVLAGQPERRTRLHELIDYANAEFSDRFGMSGSGTQIIPVIVGDSRRTVRIAERMQASGFDIRAIRPPTVPAGTARLRITITLHVDKAAIAQMMNALAEALQEERV</sequence>
<dbReference type="Gene3D" id="3.40.640.10">
    <property type="entry name" value="Type I PLP-dependent aspartate aminotransferase-like (Major domain)"/>
    <property type="match status" value="1"/>
</dbReference>
<dbReference type="Pfam" id="PF00155">
    <property type="entry name" value="Aminotran_1_2"/>
    <property type="match status" value="1"/>
</dbReference>
<gene>
    <name evidence="5" type="ORF">Q2T52_25690</name>
</gene>
<evidence type="ECO:0000256" key="3">
    <source>
        <dbReference type="ARBA" id="ARBA00022898"/>
    </source>
</evidence>
<dbReference type="InterPro" id="IPR015422">
    <property type="entry name" value="PyrdxlP-dep_Trfase_small"/>
</dbReference>
<dbReference type="Gene3D" id="3.90.1150.10">
    <property type="entry name" value="Aspartate Aminotransferase, domain 1"/>
    <property type="match status" value="1"/>
</dbReference>
<evidence type="ECO:0000313" key="5">
    <source>
        <dbReference type="EMBL" id="MDO1585494.1"/>
    </source>
</evidence>
<proteinExistence type="predicted"/>
<dbReference type="EMBL" id="JAUKWQ010000015">
    <property type="protein sequence ID" value="MDO1585494.1"/>
    <property type="molecule type" value="Genomic_DNA"/>
</dbReference>
<dbReference type="InterPro" id="IPR004839">
    <property type="entry name" value="Aminotransferase_I/II_large"/>
</dbReference>
<evidence type="ECO:0000259" key="4">
    <source>
        <dbReference type="Pfam" id="PF00155"/>
    </source>
</evidence>
<protein>
    <submittedName>
        <fullName evidence="5">8-amino-7-oxononanoate synthase</fullName>
        <ecNumber evidence="5">2.3.1.47</ecNumber>
    </submittedName>
</protein>